<evidence type="ECO:0000256" key="1">
    <source>
        <dbReference type="ARBA" id="ARBA00022801"/>
    </source>
</evidence>
<sequence>MVYFIDNTERTHVKGSQHALHVAFDTPLGKVGMLICWDVAFPEAFRDLISQVSKPIVVPFLWKLTDCAPHRLVHNRYVEKVFLDAALISRACENTCAVVFCNAGGPAEEDFAGLSQVTVPFLGCIGRTG</sequence>
<gene>
    <name evidence="3" type="ORF">N7449_000159</name>
</gene>
<dbReference type="PANTHER" id="PTHR43674:SF16">
    <property type="entry name" value="CARBON-NITROGEN FAMILY, PUTATIVE (AFU_ORTHOLOGUE AFUA_5G02350)-RELATED"/>
    <property type="match status" value="1"/>
</dbReference>
<comment type="caution">
    <text evidence="3">The sequence shown here is derived from an EMBL/GenBank/DDBJ whole genome shotgun (WGS) entry which is preliminary data.</text>
</comment>
<dbReference type="AlphaFoldDB" id="A0A9W9T916"/>
<organism evidence="3 4">
    <name type="scientific">Penicillium cf. viridicatum</name>
    <dbReference type="NCBI Taxonomy" id="2972119"/>
    <lineage>
        <taxon>Eukaryota</taxon>
        <taxon>Fungi</taxon>
        <taxon>Dikarya</taxon>
        <taxon>Ascomycota</taxon>
        <taxon>Pezizomycotina</taxon>
        <taxon>Eurotiomycetes</taxon>
        <taxon>Eurotiomycetidae</taxon>
        <taxon>Eurotiales</taxon>
        <taxon>Aspergillaceae</taxon>
        <taxon>Penicillium</taxon>
    </lineage>
</organism>
<dbReference type="EMBL" id="JAPQKQ010000001">
    <property type="protein sequence ID" value="KAJ5212990.1"/>
    <property type="molecule type" value="Genomic_DNA"/>
</dbReference>
<dbReference type="Gene3D" id="3.60.110.10">
    <property type="entry name" value="Carbon-nitrogen hydrolase"/>
    <property type="match status" value="1"/>
</dbReference>
<accession>A0A9W9T916</accession>
<feature type="domain" description="CN hydrolase" evidence="2">
    <location>
        <begin position="1"/>
        <end position="129"/>
    </location>
</feature>
<name>A0A9W9T916_9EURO</name>
<evidence type="ECO:0000313" key="3">
    <source>
        <dbReference type="EMBL" id="KAJ5212990.1"/>
    </source>
</evidence>
<dbReference type="PANTHER" id="PTHR43674">
    <property type="entry name" value="NITRILASE C965.09-RELATED"/>
    <property type="match status" value="1"/>
</dbReference>
<dbReference type="CDD" id="cd07197">
    <property type="entry name" value="nitrilase"/>
    <property type="match status" value="1"/>
</dbReference>
<reference evidence="3" key="1">
    <citation type="submission" date="2022-11" db="EMBL/GenBank/DDBJ databases">
        <authorList>
            <person name="Petersen C."/>
        </authorList>
    </citation>
    <scope>NUCLEOTIDE SEQUENCE</scope>
    <source>
        <strain evidence="3">IBT 20477</strain>
    </source>
</reference>
<keyword evidence="1" id="KW-0378">Hydrolase</keyword>
<dbReference type="Pfam" id="PF00795">
    <property type="entry name" value="CN_hydrolase"/>
    <property type="match status" value="1"/>
</dbReference>
<dbReference type="InterPro" id="IPR036526">
    <property type="entry name" value="C-N_Hydrolase_sf"/>
</dbReference>
<dbReference type="GO" id="GO:0016811">
    <property type="term" value="F:hydrolase activity, acting on carbon-nitrogen (but not peptide) bonds, in linear amides"/>
    <property type="evidence" value="ECO:0007669"/>
    <property type="project" value="TreeGrafter"/>
</dbReference>
<reference evidence="3" key="2">
    <citation type="journal article" date="2023" name="IMA Fungus">
        <title>Comparative genomic study of the Penicillium genus elucidates a diverse pangenome and 15 lateral gene transfer events.</title>
        <authorList>
            <person name="Petersen C."/>
            <person name="Sorensen T."/>
            <person name="Nielsen M.R."/>
            <person name="Sondergaard T.E."/>
            <person name="Sorensen J.L."/>
            <person name="Fitzpatrick D.A."/>
            <person name="Frisvad J.C."/>
            <person name="Nielsen K.L."/>
        </authorList>
    </citation>
    <scope>NUCLEOTIDE SEQUENCE</scope>
    <source>
        <strain evidence="3">IBT 20477</strain>
    </source>
</reference>
<dbReference type="PROSITE" id="PS50263">
    <property type="entry name" value="CN_HYDROLASE"/>
    <property type="match status" value="1"/>
</dbReference>
<dbReference type="SUPFAM" id="SSF56317">
    <property type="entry name" value="Carbon-nitrogen hydrolase"/>
    <property type="match status" value="1"/>
</dbReference>
<dbReference type="Proteomes" id="UP001150942">
    <property type="component" value="Unassembled WGS sequence"/>
</dbReference>
<evidence type="ECO:0000313" key="4">
    <source>
        <dbReference type="Proteomes" id="UP001150942"/>
    </source>
</evidence>
<dbReference type="InterPro" id="IPR050345">
    <property type="entry name" value="Aliph_Amidase/BUP"/>
</dbReference>
<dbReference type="InterPro" id="IPR003010">
    <property type="entry name" value="C-N_Hydrolase"/>
</dbReference>
<evidence type="ECO:0000259" key="2">
    <source>
        <dbReference type="PROSITE" id="PS50263"/>
    </source>
</evidence>
<dbReference type="OrthoDB" id="412018at2759"/>
<keyword evidence="4" id="KW-1185">Reference proteome</keyword>
<proteinExistence type="predicted"/>
<protein>
    <recommendedName>
        <fullName evidence="2">CN hydrolase domain-containing protein</fullName>
    </recommendedName>
</protein>